<feature type="transmembrane region" description="Helical" evidence="3">
    <location>
        <begin position="6"/>
        <end position="23"/>
    </location>
</feature>
<evidence type="ECO:0000256" key="2">
    <source>
        <dbReference type="SAM" id="MobiDB-lite"/>
    </source>
</evidence>
<evidence type="ECO:0000313" key="5">
    <source>
        <dbReference type="Proteomes" id="UP000298652"/>
    </source>
</evidence>
<dbReference type="Gramene" id="TKW25225">
    <property type="protein sequence ID" value="TKW25225"/>
    <property type="gene ID" value="SEVIR_3G102000v2"/>
</dbReference>
<accession>A0A4U6V9X8</accession>
<keyword evidence="3" id="KW-0472">Membrane</keyword>
<dbReference type="OMA" id="RTMERCK"/>
<keyword evidence="3" id="KW-1133">Transmembrane helix</keyword>
<keyword evidence="3" id="KW-0812">Transmembrane</keyword>
<evidence type="ECO:0000256" key="1">
    <source>
        <dbReference type="ARBA" id="ARBA00006974"/>
    </source>
</evidence>
<evidence type="ECO:0000256" key="3">
    <source>
        <dbReference type="SAM" id="Phobius"/>
    </source>
</evidence>
<dbReference type="GO" id="GO:0009733">
    <property type="term" value="P:response to auxin"/>
    <property type="evidence" value="ECO:0007669"/>
    <property type="project" value="InterPro"/>
</dbReference>
<dbReference type="AlphaFoldDB" id="A0A4U6V9X8"/>
<gene>
    <name evidence="4" type="ORF">SEVIR_3G102000v2</name>
</gene>
<sequence length="205" mass="21989">MHKNAANALATSIFIVVVFYPPIPSRWSSELGMATTSSKGGARKGLISRTMERCKSGLMSQIGSAAPVAGCFPVHVGPERARFVVRAELASHPLFRRLLDDAEREYGRAARGPLALPSCDVDAFLDVLWHMEHGSDGGGGDEDDDDGEVPRAAVSSPICGLRSCSSKGSAAGYRMMNPRSSPVVARRWSGGERKASRHARTRSYS</sequence>
<name>A0A4U6V9X8_SETVI</name>
<dbReference type="InterPro" id="IPR003676">
    <property type="entry name" value="SAUR_fam"/>
</dbReference>
<dbReference type="EMBL" id="CM016554">
    <property type="protein sequence ID" value="TKW25225.1"/>
    <property type="molecule type" value="Genomic_DNA"/>
</dbReference>
<dbReference type="PANTHER" id="PTHR31374">
    <property type="entry name" value="AUXIN-INDUCED PROTEIN-LIKE-RELATED"/>
    <property type="match status" value="1"/>
</dbReference>
<dbReference type="PANTHER" id="PTHR31374:SF118">
    <property type="entry name" value="OS01G0924966 PROTEIN"/>
    <property type="match status" value="1"/>
</dbReference>
<feature type="compositionally biased region" description="Basic residues" evidence="2">
    <location>
        <begin position="195"/>
        <end position="205"/>
    </location>
</feature>
<organism evidence="4 5">
    <name type="scientific">Setaria viridis</name>
    <name type="common">Green bristlegrass</name>
    <name type="synonym">Setaria italica subsp. viridis</name>
    <dbReference type="NCBI Taxonomy" id="4556"/>
    <lineage>
        <taxon>Eukaryota</taxon>
        <taxon>Viridiplantae</taxon>
        <taxon>Streptophyta</taxon>
        <taxon>Embryophyta</taxon>
        <taxon>Tracheophyta</taxon>
        <taxon>Spermatophyta</taxon>
        <taxon>Magnoliopsida</taxon>
        <taxon>Liliopsida</taxon>
        <taxon>Poales</taxon>
        <taxon>Poaceae</taxon>
        <taxon>PACMAD clade</taxon>
        <taxon>Panicoideae</taxon>
        <taxon>Panicodae</taxon>
        <taxon>Paniceae</taxon>
        <taxon>Cenchrinae</taxon>
        <taxon>Setaria</taxon>
    </lineage>
</organism>
<proteinExistence type="inferred from homology"/>
<reference evidence="4" key="1">
    <citation type="submission" date="2019-03" db="EMBL/GenBank/DDBJ databases">
        <title>WGS assembly of Setaria viridis.</title>
        <authorList>
            <person name="Huang P."/>
            <person name="Jenkins J."/>
            <person name="Grimwood J."/>
            <person name="Barry K."/>
            <person name="Healey A."/>
            <person name="Mamidi S."/>
            <person name="Sreedasyam A."/>
            <person name="Shu S."/>
            <person name="Feldman M."/>
            <person name="Wu J."/>
            <person name="Yu Y."/>
            <person name="Chen C."/>
            <person name="Johnson J."/>
            <person name="Rokhsar D."/>
            <person name="Baxter I."/>
            <person name="Schmutz J."/>
            <person name="Brutnell T."/>
            <person name="Kellogg E."/>
        </authorList>
    </citation>
    <scope>NUCLEOTIDE SEQUENCE [LARGE SCALE GENOMIC DNA]</scope>
</reference>
<comment type="similarity">
    <text evidence="1">Belongs to the ARG7 family.</text>
</comment>
<dbReference type="Pfam" id="PF02519">
    <property type="entry name" value="Auxin_inducible"/>
    <property type="match status" value="1"/>
</dbReference>
<dbReference type="Proteomes" id="UP000298652">
    <property type="component" value="Chromosome 3"/>
</dbReference>
<feature type="region of interest" description="Disordered" evidence="2">
    <location>
        <begin position="134"/>
        <end position="205"/>
    </location>
</feature>
<evidence type="ECO:0000313" key="4">
    <source>
        <dbReference type="EMBL" id="TKW25225.1"/>
    </source>
</evidence>
<protein>
    <submittedName>
        <fullName evidence="4">Uncharacterized protein</fullName>
    </submittedName>
</protein>
<keyword evidence="5" id="KW-1185">Reference proteome</keyword>